<organism evidence="2 3">
    <name type="scientific">Cellulomonas edaphi</name>
    <dbReference type="NCBI Taxonomy" id="3053468"/>
    <lineage>
        <taxon>Bacteria</taxon>
        <taxon>Bacillati</taxon>
        <taxon>Actinomycetota</taxon>
        <taxon>Actinomycetes</taxon>
        <taxon>Micrococcales</taxon>
        <taxon>Cellulomonadaceae</taxon>
        <taxon>Cellulomonas</taxon>
    </lineage>
</organism>
<keyword evidence="1" id="KW-0812">Transmembrane</keyword>
<gene>
    <name evidence="2" type="ORF">QRT05_06080</name>
</gene>
<keyword evidence="3" id="KW-1185">Reference proteome</keyword>
<keyword evidence="1" id="KW-0472">Membrane</keyword>
<name>A0ABT7S5J3_9CELL</name>
<accession>A0ABT7S5J3</accession>
<dbReference type="RefSeq" id="WP_289446048.1">
    <property type="nucleotide sequence ID" value="NZ_JAUCGR010000001.1"/>
</dbReference>
<proteinExistence type="predicted"/>
<comment type="caution">
    <text evidence="2">The sequence shown here is derived from an EMBL/GenBank/DDBJ whole genome shotgun (WGS) entry which is preliminary data.</text>
</comment>
<feature type="transmembrane region" description="Helical" evidence="1">
    <location>
        <begin position="113"/>
        <end position="131"/>
    </location>
</feature>
<evidence type="ECO:0000256" key="1">
    <source>
        <dbReference type="SAM" id="Phobius"/>
    </source>
</evidence>
<feature type="transmembrane region" description="Helical" evidence="1">
    <location>
        <begin position="50"/>
        <end position="72"/>
    </location>
</feature>
<dbReference type="Proteomes" id="UP001321453">
    <property type="component" value="Unassembled WGS sequence"/>
</dbReference>
<reference evidence="2 3" key="1">
    <citation type="submission" date="2023-06" db="EMBL/GenBank/DDBJ databases">
        <title>Cellulomonas sp. MW9 Whole genome sequence.</title>
        <authorList>
            <person name="Park S."/>
        </authorList>
    </citation>
    <scope>NUCLEOTIDE SEQUENCE [LARGE SCALE GENOMIC DNA]</scope>
    <source>
        <strain evidence="2 3">MW9</strain>
    </source>
</reference>
<sequence length="159" mass="16323">MSTPAQPAPLSEAAAADAFRRALRDMFWLLGALLVVGVGVGALVDGLEGVWGALIGVALALVFSGTTVVSVLRTVNTTPAHTTAVIMGAWLGKIVVVFVALAVLAQFDFYNRMVLGLVLFAGVLGSAVLDLRAVQRGRIPYVEPAAPDGPGTGPEPADS</sequence>
<evidence type="ECO:0000313" key="3">
    <source>
        <dbReference type="Proteomes" id="UP001321453"/>
    </source>
</evidence>
<keyword evidence="1" id="KW-1133">Transmembrane helix</keyword>
<protein>
    <recommendedName>
        <fullName evidence="4">ATP synthase protein I</fullName>
    </recommendedName>
</protein>
<feature type="transmembrane region" description="Helical" evidence="1">
    <location>
        <begin position="84"/>
        <end position="107"/>
    </location>
</feature>
<evidence type="ECO:0000313" key="2">
    <source>
        <dbReference type="EMBL" id="MDM7830894.1"/>
    </source>
</evidence>
<dbReference type="EMBL" id="JAUCGR010000001">
    <property type="protein sequence ID" value="MDM7830894.1"/>
    <property type="molecule type" value="Genomic_DNA"/>
</dbReference>
<evidence type="ECO:0008006" key="4">
    <source>
        <dbReference type="Google" id="ProtNLM"/>
    </source>
</evidence>
<feature type="transmembrane region" description="Helical" evidence="1">
    <location>
        <begin position="26"/>
        <end position="44"/>
    </location>
</feature>